<evidence type="ECO:0000259" key="2">
    <source>
        <dbReference type="Pfam" id="PF00085"/>
    </source>
</evidence>
<dbReference type="Proteomes" id="UP000414136">
    <property type="component" value="Unassembled WGS sequence"/>
</dbReference>
<protein>
    <submittedName>
        <fullName evidence="3">Thioredoxin</fullName>
    </submittedName>
</protein>
<proteinExistence type="predicted"/>
<feature type="domain" description="Thioredoxin" evidence="2">
    <location>
        <begin position="6"/>
        <end position="103"/>
    </location>
</feature>
<gene>
    <name evidence="3" type="primary">trxA</name>
    <name evidence="3" type="ORF">PCA31118_02956</name>
</gene>
<dbReference type="CDD" id="cd02947">
    <property type="entry name" value="TRX_family"/>
    <property type="match status" value="1"/>
</dbReference>
<organism evidence="3 4">
    <name type="scientific">Pandoraea captiosa</name>
    <dbReference type="NCBI Taxonomy" id="2508302"/>
    <lineage>
        <taxon>Bacteria</taxon>
        <taxon>Pseudomonadati</taxon>
        <taxon>Pseudomonadota</taxon>
        <taxon>Betaproteobacteria</taxon>
        <taxon>Burkholderiales</taxon>
        <taxon>Burkholderiaceae</taxon>
        <taxon>Pandoraea</taxon>
    </lineage>
</organism>
<evidence type="ECO:0000313" key="3">
    <source>
        <dbReference type="EMBL" id="VVE68586.1"/>
    </source>
</evidence>
<dbReference type="OrthoDB" id="32134at2"/>
<dbReference type="InterPro" id="IPR036249">
    <property type="entry name" value="Thioredoxin-like_sf"/>
</dbReference>
<dbReference type="AlphaFoldDB" id="A0A5E5A5T4"/>
<evidence type="ECO:0000313" key="4">
    <source>
        <dbReference type="Proteomes" id="UP000414136"/>
    </source>
</evidence>
<dbReference type="Gene3D" id="3.40.30.10">
    <property type="entry name" value="Glutaredoxin"/>
    <property type="match status" value="1"/>
</dbReference>
<dbReference type="RefSeq" id="WP_150625901.1">
    <property type="nucleotide sequence ID" value="NZ_CABPSQ010000004.1"/>
</dbReference>
<dbReference type="SUPFAM" id="SSF52833">
    <property type="entry name" value="Thioredoxin-like"/>
    <property type="match status" value="1"/>
</dbReference>
<dbReference type="PANTHER" id="PTHR46115">
    <property type="entry name" value="THIOREDOXIN-LIKE PROTEIN 1"/>
    <property type="match status" value="1"/>
</dbReference>
<dbReference type="Pfam" id="PF00085">
    <property type="entry name" value="Thioredoxin"/>
    <property type="match status" value="1"/>
</dbReference>
<sequence>MNNVTAIQNHKHFEACLSEFSTLQVAYFYTPWSKSCQLFAQEFVNVTNKFADSVQFLKIDIERCEDTARAHRICCTPTFVFYVQNQKVAEFSEPNGEALTELIELHKSG</sequence>
<keyword evidence="1" id="KW-1015">Disulfide bond</keyword>
<dbReference type="EMBL" id="CABPSQ010000004">
    <property type="protein sequence ID" value="VVE68586.1"/>
    <property type="molecule type" value="Genomic_DNA"/>
</dbReference>
<name>A0A5E5A5T4_9BURK</name>
<evidence type="ECO:0000256" key="1">
    <source>
        <dbReference type="ARBA" id="ARBA00023157"/>
    </source>
</evidence>
<reference evidence="3 4" key="1">
    <citation type="submission" date="2019-08" db="EMBL/GenBank/DDBJ databases">
        <authorList>
            <person name="Peeters C."/>
        </authorList>
    </citation>
    <scope>NUCLEOTIDE SEQUENCE [LARGE SCALE GENOMIC DNA]</scope>
    <source>
        <strain evidence="3 4">LMG 31118</strain>
    </source>
</reference>
<dbReference type="InterPro" id="IPR013766">
    <property type="entry name" value="Thioredoxin_domain"/>
</dbReference>
<keyword evidence="4" id="KW-1185">Reference proteome</keyword>
<accession>A0A5E5A5T4</accession>